<name>A0A9W6WJD6_CANBO</name>
<feature type="region of interest" description="Disordered" evidence="1">
    <location>
        <begin position="163"/>
        <end position="188"/>
    </location>
</feature>
<dbReference type="Proteomes" id="UP001165120">
    <property type="component" value="Unassembled WGS sequence"/>
</dbReference>
<evidence type="ECO:0000256" key="1">
    <source>
        <dbReference type="SAM" id="MobiDB-lite"/>
    </source>
</evidence>
<feature type="compositionally biased region" description="Low complexity" evidence="1">
    <location>
        <begin position="40"/>
        <end position="75"/>
    </location>
</feature>
<feature type="region of interest" description="Disordered" evidence="1">
    <location>
        <begin position="33"/>
        <end position="78"/>
    </location>
</feature>
<feature type="compositionally biased region" description="Acidic residues" evidence="1">
    <location>
        <begin position="163"/>
        <end position="173"/>
    </location>
</feature>
<dbReference type="EMBL" id="BSXN01002070">
    <property type="protein sequence ID" value="GME75480.1"/>
    <property type="molecule type" value="Genomic_DNA"/>
</dbReference>
<reference evidence="2" key="1">
    <citation type="submission" date="2023-04" db="EMBL/GenBank/DDBJ databases">
        <title>Candida boidinii NBRC 10035.</title>
        <authorList>
            <person name="Ichikawa N."/>
            <person name="Sato H."/>
            <person name="Tonouchi N."/>
        </authorList>
    </citation>
    <scope>NUCLEOTIDE SEQUENCE</scope>
    <source>
        <strain evidence="2">NBRC 10035</strain>
    </source>
</reference>
<organism evidence="2 3">
    <name type="scientific">Candida boidinii</name>
    <name type="common">Yeast</name>
    <dbReference type="NCBI Taxonomy" id="5477"/>
    <lineage>
        <taxon>Eukaryota</taxon>
        <taxon>Fungi</taxon>
        <taxon>Dikarya</taxon>
        <taxon>Ascomycota</taxon>
        <taxon>Saccharomycotina</taxon>
        <taxon>Pichiomycetes</taxon>
        <taxon>Pichiales</taxon>
        <taxon>Pichiaceae</taxon>
        <taxon>Ogataea</taxon>
        <taxon>Ogataea/Candida clade</taxon>
    </lineage>
</organism>
<evidence type="ECO:0000313" key="3">
    <source>
        <dbReference type="Proteomes" id="UP001165120"/>
    </source>
</evidence>
<keyword evidence="3" id="KW-1185">Reference proteome</keyword>
<proteinExistence type="predicted"/>
<evidence type="ECO:0000313" key="2">
    <source>
        <dbReference type="EMBL" id="GME75480.1"/>
    </source>
</evidence>
<protein>
    <submittedName>
        <fullName evidence="2">Unnamed protein product</fullName>
    </submittedName>
</protein>
<accession>A0A9W6WJD6</accession>
<sequence length="230" mass="26443">MLRFAMANIKTSIHNNNRGRPSRFSKRFYNSKKRSNYKGNNVNNVNSFKNSSNSNNSSNLNNSSNFNNSNNLNNNARNPKNEIVVESGYISVSALPAGATLQHTNETINANPNIIAPKRKPQINTRPDSKILNQTNIQDYIDLSVKSLPRKYRNEFLDEEILEPTSEEMEASEQEAAQKKKNKRKKPVDPVKVEFNKKFLKIDEIIHLISNRKVKLLSIDMEWHENPIFK</sequence>
<dbReference type="AlphaFoldDB" id="A0A9W6WJD6"/>
<comment type="caution">
    <text evidence="2">The sequence shown here is derived from an EMBL/GenBank/DDBJ whole genome shotgun (WGS) entry which is preliminary data.</text>
</comment>
<gene>
    <name evidence="2" type="ORF">Cboi02_000480300</name>
</gene>